<sequence length="89" mass="8949">MDQFHSPPRQAAKSQAGTRVGNVAQNGLTLNHVHVSEDFVLSPNNVEALSDASEADTAGSATATVRECRAHVGGVGSVGSAGSAGLIHA</sequence>
<protein>
    <submittedName>
        <fullName evidence="2">Uncharacterized protein</fullName>
    </submittedName>
</protein>
<reference evidence="3" key="1">
    <citation type="journal article" date="2014" name="Genome Announc.">
        <title>Draft genome sequence of Colletotrichum sublineola, a destructive pathogen of cultivated sorghum.</title>
        <authorList>
            <person name="Baroncelli R."/>
            <person name="Sanz-Martin J.M."/>
            <person name="Rech G.E."/>
            <person name="Sukno S.A."/>
            <person name="Thon M.R."/>
        </authorList>
    </citation>
    <scope>NUCLEOTIDE SEQUENCE [LARGE SCALE GENOMIC DNA]</scope>
    <source>
        <strain evidence="3">TX430BB</strain>
    </source>
</reference>
<feature type="compositionally biased region" description="Polar residues" evidence="1">
    <location>
        <begin position="12"/>
        <end position="22"/>
    </location>
</feature>
<dbReference type="AlphaFoldDB" id="A0A066X002"/>
<comment type="caution">
    <text evidence="2">The sequence shown here is derived from an EMBL/GenBank/DDBJ whole genome shotgun (WGS) entry which is preliminary data.</text>
</comment>
<accession>A0A066X002</accession>
<dbReference type="EMBL" id="JMSE01001448">
    <property type="protein sequence ID" value="KDN61004.1"/>
    <property type="molecule type" value="Genomic_DNA"/>
</dbReference>
<feature type="region of interest" description="Disordered" evidence="1">
    <location>
        <begin position="1"/>
        <end position="22"/>
    </location>
</feature>
<evidence type="ECO:0000313" key="3">
    <source>
        <dbReference type="Proteomes" id="UP000027238"/>
    </source>
</evidence>
<evidence type="ECO:0000313" key="2">
    <source>
        <dbReference type="EMBL" id="KDN61004.1"/>
    </source>
</evidence>
<organism evidence="2 3">
    <name type="scientific">Colletotrichum sublineola</name>
    <name type="common">Sorghum anthracnose fungus</name>
    <dbReference type="NCBI Taxonomy" id="1173701"/>
    <lineage>
        <taxon>Eukaryota</taxon>
        <taxon>Fungi</taxon>
        <taxon>Dikarya</taxon>
        <taxon>Ascomycota</taxon>
        <taxon>Pezizomycotina</taxon>
        <taxon>Sordariomycetes</taxon>
        <taxon>Hypocreomycetidae</taxon>
        <taxon>Glomerellales</taxon>
        <taxon>Glomerellaceae</taxon>
        <taxon>Colletotrichum</taxon>
        <taxon>Colletotrichum graminicola species complex</taxon>
    </lineage>
</organism>
<gene>
    <name evidence="2" type="ORF">CSUB01_01141</name>
</gene>
<dbReference type="Proteomes" id="UP000027238">
    <property type="component" value="Unassembled WGS sequence"/>
</dbReference>
<keyword evidence="3" id="KW-1185">Reference proteome</keyword>
<name>A0A066X002_COLSU</name>
<dbReference type="HOGENOM" id="CLU_2454649_0_0_1"/>
<proteinExistence type="predicted"/>
<evidence type="ECO:0000256" key="1">
    <source>
        <dbReference type="SAM" id="MobiDB-lite"/>
    </source>
</evidence>